<keyword evidence="2" id="KW-0238">DNA-binding</keyword>
<keyword evidence="3" id="KW-0804">Transcription</keyword>
<dbReference type="Gene3D" id="3.40.50.2300">
    <property type="match status" value="2"/>
</dbReference>
<name>A0A5S9MKJ8_BACIA</name>
<dbReference type="SUPFAM" id="SSF53822">
    <property type="entry name" value="Periplasmic binding protein-like I"/>
    <property type="match status" value="1"/>
</dbReference>
<sequence>MLKLISELVELGVKIPKEIGIAGFDDTEWYKLIGPGITTVAQPSHEMGKAAMQKKSRHG</sequence>
<keyword evidence="1" id="KW-0805">Transcription regulation</keyword>
<organism evidence="5 6">
    <name type="scientific">Bacillus safensis</name>
    <dbReference type="NCBI Taxonomy" id="561879"/>
    <lineage>
        <taxon>Bacteria</taxon>
        <taxon>Bacillati</taxon>
        <taxon>Bacillota</taxon>
        <taxon>Bacilli</taxon>
        <taxon>Bacillales</taxon>
        <taxon>Bacillaceae</taxon>
        <taxon>Bacillus</taxon>
    </lineage>
</organism>
<accession>A0A5S9MKJ8</accession>
<proteinExistence type="predicted"/>
<evidence type="ECO:0000259" key="4">
    <source>
        <dbReference type="Pfam" id="PF13377"/>
    </source>
</evidence>
<dbReference type="GO" id="GO:0000976">
    <property type="term" value="F:transcription cis-regulatory region binding"/>
    <property type="evidence" value="ECO:0007669"/>
    <property type="project" value="TreeGrafter"/>
</dbReference>
<evidence type="ECO:0000256" key="1">
    <source>
        <dbReference type="ARBA" id="ARBA00023015"/>
    </source>
</evidence>
<dbReference type="AlphaFoldDB" id="A0A5S9MKJ8"/>
<dbReference type="EMBL" id="AP021906">
    <property type="protein sequence ID" value="BBP92724.1"/>
    <property type="molecule type" value="Genomic_DNA"/>
</dbReference>
<gene>
    <name evidence="5" type="ORF">BsIDN1_63420</name>
</gene>
<evidence type="ECO:0000313" key="6">
    <source>
        <dbReference type="Proteomes" id="UP000464658"/>
    </source>
</evidence>
<dbReference type="Proteomes" id="UP000464658">
    <property type="component" value="Chromosome"/>
</dbReference>
<dbReference type="Pfam" id="PF13377">
    <property type="entry name" value="Peripla_BP_3"/>
    <property type="match status" value="1"/>
</dbReference>
<dbReference type="GO" id="GO:0003700">
    <property type="term" value="F:DNA-binding transcription factor activity"/>
    <property type="evidence" value="ECO:0007669"/>
    <property type="project" value="TreeGrafter"/>
</dbReference>
<dbReference type="PANTHER" id="PTHR30146:SF145">
    <property type="entry name" value="RIBOSE OPERON REPRESSOR"/>
    <property type="match status" value="1"/>
</dbReference>
<dbReference type="InterPro" id="IPR028082">
    <property type="entry name" value="Peripla_BP_I"/>
</dbReference>
<protein>
    <recommendedName>
        <fullName evidence="4">Transcriptional regulator LacI/GalR-like sensor domain-containing protein</fullName>
    </recommendedName>
</protein>
<dbReference type="InterPro" id="IPR046335">
    <property type="entry name" value="LacI/GalR-like_sensor"/>
</dbReference>
<reference evidence="5 6" key="1">
    <citation type="submission" date="2019-12" db="EMBL/GenBank/DDBJ databases">
        <title>Full genome sequence of a Bacillus safensis strain isolated from commercially available natto in Indonesia.</title>
        <authorList>
            <person name="Yoshida M."/>
            <person name="Uomi M."/>
            <person name="Waturangi D."/>
            <person name="Ekaputri J.J."/>
            <person name="Setiamarga D.H.E."/>
        </authorList>
    </citation>
    <scope>NUCLEOTIDE SEQUENCE [LARGE SCALE GENOMIC DNA]</scope>
    <source>
        <strain evidence="5 6">IDN1</strain>
    </source>
</reference>
<evidence type="ECO:0000256" key="3">
    <source>
        <dbReference type="ARBA" id="ARBA00023163"/>
    </source>
</evidence>
<evidence type="ECO:0000313" key="5">
    <source>
        <dbReference type="EMBL" id="BBP92724.1"/>
    </source>
</evidence>
<feature type="domain" description="Transcriptional regulator LacI/GalR-like sensor" evidence="4">
    <location>
        <begin position="3"/>
        <end position="53"/>
    </location>
</feature>
<dbReference type="PANTHER" id="PTHR30146">
    <property type="entry name" value="LACI-RELATED TRANSCRIPTIONAL REPRESSOR"/>
    <property type="match status" value="1"/>
</dbReference>
<evidence type="ECO:0000256" key="2">
    <source>
        <dbReference type="ARBA" id="ARBA00023125"/>
    </source>
</evidence>